<dbReference type="EMBL" id="FNXB01000059">
    <property type="protein sequence ID" value="SEI19622.1"/>
    <property type="molecule type" value="Genomic_DNA"/>
</dbReference>
<dbReference type="AlphaFoldDB" id="A0A1H8VU75"/>
<evidence type="ECO:0000313" key="2">
    <source>
        <dbReference type="EMBL" id="SEP18767.1"/>
    </source>
</evidence>
<accession>A0A1H8VU75</accession>
<evidence type="ECO:0000313" key="1">
    <source>
        <dbReference type="EMBL" id="SEI19622.1"/>
    </source>
</evidence>
<reference evidence="3" key="2">
    <citation type="submission" date="2016-10" db="EMBL/GenBank/DDBJ databases">
        <authorList>
            <person name="Wibberg D."/>
        </authorList>
    </citation>
    <scope>NUCLEOTIDE SEQUENCE [LARGE SCALE GENOMIC DNA]</scope>
</reference>
<dbReference type="STRING" id="501024.RTCCBAU85039_6205"/>
<protein>
    <submittedName>
        <fullName evidence="1">Uncharacterized protein</fullName>
    </submittedName>
</protein>
<evidence type="ECO:0000313" key="3">
    <source>
        <dbReference type="Proteomes" id="UP000183063"/>
    </source>
</evidence>
<gene>
    <name evidence="1" type="ORF">RTCCBAU85039_6205</name>
    <name evidence="2" type="ORF">SAMN05216228_104713</name>
</gene>
<organism evidence="1 3">
    <name type="scientific">Rhizobium tibeticum</name>
    <dbReference type="NCBI Taxonomy" id="501024"/>
    <lineage>
        <taxon>Bacteria</taxon>
        <taxon>Pseudomonadati</taxon>
        <taxon>Pseudomonadota</taxon>
        <taxon>Alphaproteobacteria</taxon>
        <taxon>Hyphomicrobiales</taxon>
        <taxon>Rhizobiaceae</taxon>
        <taxon>Rhizobium/Agrobacterium group</taxon>
        <taxon>Rhizobium</taxon>
    </lineage>
</organism>
<reference evidence="2 4" key="3">
    <citation type="submission" date="2016-10" db="EMBL/GenBank/DDBJ databases">
        <authorList>
            <person name="Varghese N."/>
            <person name="Submissions S."/>
        </authorList>
    </citation>
    <scope>NUCLEOTIDE SEQUENCE [LARGE SCALE GENOMIC DNA]</scope>
    <source>
        <strain evidence="2 4">CGMCC 1.7071</strain>
    </source>
</reference>
<keyword evidence="4" id="KW-1185">Reference proteome</keyword>
<name>A0A1H8VU75_9HYPH</name>
<sequence>MDFRWDQSCRKDLGYMCVSIRIPELSSLAIVGLGKDVAGGNSRRSTSVRLWVAHYTLMDIFIEDLREQAKSVIRPYNSMAMCANAADADVGKQSPA</sequence>
<reference evidence="1" key="1">
    <citation type="submission" date="2016-10" db="EMBL/GenBank/DDBJ databases">
        <authorList>
            <person name="de Groot N.N."/>
        </authorList>
    </citation>
    <scope>NUCLEOTIDE SEQUENCE [LARGE SCALE GENOMIC DNA]</scope>
    <source>
        <strain evidence="1">CCBAU85039</strain>
    </source>
</reference>
<dbReference type="EMBL" id="FOCV01000047">
    <property type="protein sequence ID" value="SEP18767.1"/>
    <property type="molecule type" value="Genomic_DNA"/>
</dbReference>
<evidence type="ECO:0000313" key="4">
    <source>
        <dbReference type="Proteomes" id="UP000198939"/>
    </source>
</evidence>
<proteinExistence type="predicted"/>
<dbReference type="Proteomes" id="UP000198939">
    <property type="component" value="Unassembled WGS sequence"/>
</dbReference>
<dbReference type="Proteomes" id="UP000183063">
    <property type="component" value="Unassembled WGS sequence"/>
</dbReference>